<evidence type="ECO:0000313" key="1">
    <source>
        <dbReference type="EMBL" id="MFC4362582.1"/>
    </source>
</evidence>
<gene>
    <name evidence="1" type="ORF">ACFOX3_09715</name>
</gene>
<dbReference type="Proteomes" id="UP001595840">
    <property type="component" value="Unassembled WGS sequence"/>
</dbReference>
<reference evidence="2" key="1">
    <citation type="journal article" date="2019" name="Int. J. Syst. Evol. Microbiol.">
        <title>The Global Catalogue of Microorganisms (GCM) 10K type strain sequencing project: providing services to taxonomists for standard genome sequencing and annotation.</title>
        <authorList>
            <consortium name="The Broad Institute Genomics Platform"/>
            <consortium name="The Broad Institute Genome Sequencing Center for Infectious Disease"/>
            <person name="Wu L."/>
            <person name="Ma J."/>
        </authorList>
    </citation>
    <scope>NUCLEOTIDE SEQUENCE [LARGE SCALE GENOMIC DNA]</scope>
    <source>
        <strain evidence="2">CECT 8570</strain>
    </source>
</reference>
<protein>
    <submittedName>
        <fullName evidence="1">GTP pyrophosphokinase</fullName>
    </submittedName>
</protein>
<comment type="caution">
    <text evidence="1">The sequence shown here is derived from an EMBL/GenBank/DDBJ whole genome shotgun (WGS) entry which is preliminary data.</text>
</comment>
<dbReference type="EMBL" id="JBHSCX010000007">
    <property type="protein sequence ID" value="MFC4362582.1"/>
    <property type="molecule type" value="Genomic_DNA"/>
</dbReference>
<dbReference type="Gene3D" id="1.10.3210.10">
    <property type="entry name" value="Hypothetical protein af1432"/>
    <property type="match status" value="1"/>
</dbReference>
<dbReference type="RefSeq" id="WP_290265442.1">
    <property type="nucleotide sequence ID" value="NZ_JAUFQG010000006.1"/>
</dbReference>
<keyword evidence="2" id="KW-1185">Reference proteome</keyword>
<proteinExistence type="predicted"/>
<name>A0ABV8V625_9GAMM</name>
<organism evidence="1 2">
    <name type="scientific">Simiduia curdlanivorans</name>
    <dbReference type="NCBI Taxonomy" id="1492769"/>
    <lineage>
        <taxon>Bacteria</taxon>
        <taxon>Pseudomonadati</taxon>
        <taxon>Pseudomonadota</taxon>
        <taxon>Gammaproteobacteria</taxon>
        <taxon>Cellvibrionales</taxon>
        <taxon>Cellvibrionaceae</taxon>
        <taxon>Simiduia</taxon>
    </lineage>
</organism>
<sequence length="142" mass="16095">MDIIEKSLEIALKAYSGQKDKAGKTYILHPLRIMSKMESEYEMSAALLHDVIEDSDYTAENLLAEGIPREVVEAVQLLSKIEGETYDQFIDRIVGNSLASKIKLADIEDNINLLRLDSVGEKDLERVAKYHKAWKKLTRVSI</sequence>
<evidence type="ECO:0000313" key="2">
    <source>
        <dbReference type="Proteomes" id="UP001595840"/>
    </source>
</evidence>
<accession>A0ABV8V625</accession>
<dbReference type="SUPFAM" id="SSF109604">
    <property type="entry name" value="HD-domain/PDEase-like"/>
    <property type="match status" value="1"/>
</dbReference>